<accession>A0A2T0FHC5</accession>
<sequence length="290" mass="31358">MSESVNDPAAEPKPEGSSQQPAPPVPAPANSLAQPNPREETGGGTTSAPPTLGTHEATPAESADTAEQRISSLPARAEDAAARLKEPSNKRVKLNGEKSGSPPATVAPSVEVDNSGVLESVSHLTERMLGTQVYEPGKLLLREYDDYWNSIVQVRLARRFVSKNHDLVRRRAVWGTSIYTDDSDLVAALYHEGYFEPDSKLDIASDLLVSVRVLPPLRKYIGSTRHGLNSRTWLSPHDGTSYIITTVQEIAQGSAEAPLSGRRQRAKAWGEAYAMARPASQRPSPHPAEV</sequence>
<dbReference type="EMBL" id="NDIQ01000021">
    <property type="protein sequence ID" value="PRT54403.1"/>
    <property type="molecule type" value="Genomic_DNA"/>
</dbReference>
<dbReference type="InterPro" id="IPR036609">
    <property type="entry name" value="LCCL_sf"/>
</dbReference>
<organism evidence="2 3">
    <name type="scientific">Wickerhamiella sorbophila</name>
    <dbReference type="NCBI Taxonomy" id="45607"/>
    <lineage>
        <taxon>Eukaryota</taxon>
        <taxon>Fungi</taxon>
        <taxon>Dikarya</taxon>
        <taxon>Ascomycota</taxon>
        <taxon>Saccharomycotina</taxon>
        <taxon>Dipodascomycetes</taxon>
        <taxon>Dipodascales</taxon>
        <taxon>Trichomonascaceae</taxon>
        <taxon>Wickerhamiella</taxon>
    </lineage>
</organism>
<name>A0A2T0FHC5_9ASCO</name>
<feature type="compositionally biased region" description="Basic and acidic residues" evidence="1">
    <location>
        <begin position="76"/>
        <end position="89"/>
    </location>
</feature>
<dbReference type="GeneID" id="36515771"/>
<dbReference type="STRING" id="45607.A0A2T0FHC5"/>
<dbReference type="Proteomes" id="UP000238350">
    <property type="component" value="Unassembled WGS sequence"/>
</dbReference>
<evidence type="ECO:0000256" key="1">
    <source>
        <dbReference type="SAM" id="MobiDB-lite"/>
    </source>
</evidence>
<dbReference type="AlphaFoldDB" id="A0A2T0FHC5"/>
<protein>
    <submittedName>
        <fullName evidence="2">Transcriptional regulatory protein rxt3</fullName>
    </submittedName>
</protein>
<dbReference type="RefSeq" id="XP_024664348.1">
    <property type="nucleotide sequence ID" value="XM_024808580.1"/>
</dbReference>
<dbReference type="OrthoDB" id="3596986at2759"/>
<gene>
    <name evidence="2" type="ORF">B9G98_02023</name>
</gene>
<dbReference type="Gene3D" id="2.170.130.20">
    <property type="entry name" value="LCCL-like domain"/>
    <property type="match status" value="1"/>
</dbReference>
<dbReference type="InterPro" id="IPR013951">
    <property type="entry name" value="Rxt3"/>
</dbReference>
<reference evidence="2 3" key="1">
    <citation type="submission" date="2017-04" db="EMBL/GenBank/DDBJ databases">
        <title>Genome sequencing of [Candida] sorbophila.</title>
        <authorList>
            <person name="Ahn J.O."/>
        </authorList>
    </citation>
    <scope>NUCLEOTIDE SEQUENCE [LARGE SCALE GENOMIC DNA]</scope>
    <source>
        <strain evidence="2 3">DS02</strain>
    </source>
</reference>
<proteinExistence type="predicted"/>
<keyword evidence="3" id="KW-1185">Reference proteome</keyword>
<comment type="caution">
    <text evidence="2">The sequence shown here is derived from an EMBL/GenBank/DDBJ whole genome shotgun (WGS) entry which is preliminary data.</text>
</comment>
<dbReference type="SUPFAM" id="SSF69848">
    <property type="entry name" value="LCCL domain"/>
    <property type="match status" value="1"/>
</dbReference>
<feature type="region of interest" description="Disordered" evidence="1">
    <location>
        <begin position="1"/>
        <end position="108"/>
    </location>
</feature>
<evidence type="ECO:0000313" key="3">
    <source>
        <dbReference type="Proteomes" id="UP000238350"/>
    </source>
</evidence>
<dbReference type="Pfam" id="PF08642">
    <property type="entry name" value="Rxt3"/>
    <property type="match status" value="1"/>
</dbReference>
<evidence type="ECO:0000313" key="2">
    <source>
        <dbReference type="EMBL" id="PRT54403.1"/>
    </source>
</evidence>